<protein>
    <submittedName>
        <fullName evidence="1">Uncharacterized protein</fullName>
    </submittedName>
</protein>
<sequence>MFDKVVMLLLEGAFRVLGPIAVFMMRFEKKRPPIEPTKDEIDRYSRERAYYEAGPGKEEIASLASAMIEAAKKAPR</sequence>
<reference evidence="1 2" key="1">
    <citation type="submission" date="2017-11" db="EMBL/GenBank/DDBJ databases">
        <title>Taxonomic description and genome sequences of Spirosoma HA7 sp. nov., isolated from pollen microhabitat of Corylus avellana.</title>
        <authorList>
            <person name="Ambika Manirajan B."/>
            <person name="Suarez C."/>
            <person name="Ratering S."/>
            <person name="Geissler-Plaum R."/>
            <person name="Cardinale M."/>
            <person name="Sylvia S."/>
        </authorList>
    </citation>
    <scope>NUCLEOTIDE SEQUENCE [LARGE SCALE GENOMIC DNA]</scope>
    <source>
        <strain evidence="1 2">HA7</strain>
    </source>
</reference>
<dbReference type="AlphaFoldDB" id="A0A2K8Z6A7"/>
<gene>
    <name evidence="1" type="ORF">CWM47_28025</name>
</gene>
<name>A0A2K8Z6A7_9BACT</name>
<evidence type="ECO:0000313" key="1">
    <source>
        <dbReference type="EMBL" id="AUD05364.1"/>
    </source>
</evidence>
<proteinExistence type="predicted"/>
<keyword evidence="2" id="KW-1185">Reference proteome</keyword>
<accession>A0A2K8Z6A7</accession>
<organism evidence="1 2">
    <name type="scientific">Spirosoma pollinicola</name>
    <dbReference type="NCBI Taxonomy" id="2057025"/>
    <lineage>
        <taxon>Bacteria</taxon>
        <taxon>Pseudomonadati</taxon>
        <taxon>Bacteroidota</taxon>
        <taxon>Cytophagia</taxon>
        <taxon>Cytophagales</taxon>
        <taxon>Cytophagaceae</taxon>
        <taxon>Spirosoma</taxon>
    </lineage>
</organism>
<dbReference type="EMBL" id="CP025096">
    <property type="protein sequence ID" value="AUD05364.1"/>
    <property type="molecule type" value="Genomic_DNA"/>
</dbReference>
<evidence type="ECO:0000313" key="2">
    <source>
        <dbReference type="Proteomes" id="UP000232883"/>
    </source>
</evidence>
<dbReference type="KEGG" id="spir:CWM47_28025"/>
<dbReference type="RefSeq" id="WP_100991924.1">
    <property type="nucleotide sequence ID" value="NZ_CP025096.1"/>
</dbReference>
<dbReference type="Proteomes" id="UP000232883">
    <property type="component" value="Chromosome"/>
</dbReference>